<keyword evidence="7" id="KW-1185">Reference proteome</keyword>
<feature type="domain" description="UbiC transcription regulator-associated" evidence="5">
    <location>
        <begin position="92"/>
        <end position="231"/>
    </location>
</feature>
<dbReference type="PATRIC" id="fig|303541.3.peg.1217"/>
<accession>A0A0F4LQP9</accession>
<dbReference type="Pfam" id="PF07702">
    <property type="entry name" value="UTRA"/>
    <property type="match status" value="1"/>
</dbReference>
<dbReference type="EMBL" id="JXLG01000006">
    <property type="protein sequence ID" value="KJY60895.1"/>
    <property type="molecule type" value="Genomic_DNA"/>
</dbReference>
<evidence type="ECO:0000256" key="4">
    <source>
        <dbReference type="ARBA" id="ARBA00023163"/>
    </source>
</evidence>
<dbReference type="PANTHER" id="PTHR44846:SF5">
    <property type="entry name" value="HTH-TYPE TRANSCRIPTIONAL REGULATOR GMUR"/>
    <property type="match status" value="1"/>
</dbReference>
<evidence type="ECO:0000256" key="3">
    <source>
        <dbReference type="ARBA" id="ARBA00023125"/>
    </source>
</evidence>
<dbReference type="GO" id="GO:0003677">
    <property type="term" value="F:DNA binding"/>
    <property type="evidence" value="ECO:0007669"/>
    <property type="project" value="UniProtKB-KW"/>
</dbReference>
<dbReference type="Proteomes" id="UP000033682">
    <property type="component" value="Unassembled WGS sequence"/>
</dbReference>
<dbReference type="STRING" id="303541.JF72_10560"/>
<reference evidence="6 7" key="1">
    <citation type="submission" date="2015-01" db="EMBL/GenBank/DDBJ databases">
        <title>Comparative genomics of the lactic acid bacteria isolated from the honey bee gut.</title>
        <authorList>
            <person name="Ellegaard K.M."/>
            <person name="Tamarit D."/>
            <person name="Javelind E."/>
            <person name="Olofsson T."/>
            <person name="Andersson S.G."/>
            <person name="Vasquez A."/>
        </authorList>
    </citation>
    <scope>NUCLEOTIDE SEQUENCE [LARGE SCALE GENOMIC DNA]</scope>
    <source>
        <strain evidence="6 7">Hma11</strain>
    </source>
</reference>
<comment type="caution">
    <text evidence="6">The sequence shown here is derived from an EMBL/GenBank/DDBJ whole genome shotgun (WGS) entry which is preliminary data.</text>
</comment>
<dbReference type="InterPro" id="IPR036388">
    <property type="entry name" value="WH-like_DNA-bd_sf"/>
</dbReference>
<dbReference type="Gene3D" id="3.40.1410.10">
    <property type="entry name" value="Chorismate lyase-like"/>
    <property type="match status" value="1"/>
</dbReference>
<name>A0A0F4LQP9_9LACO</name>
<dbReference type="InterPro" id="IPR036390">
    <property type="entry name" value="WH_DNA-bd_sf"/>
</dbReference>
<evidence type="ECO:0000313" key="7">
    <source>
        <dbReference type="Proteomes" id="UP000033682"/>
    </source>
</evidence>
<dbReference type="InterPro" id="IPR011663">
    <property type="entry name" value="UTRA"/>
</dbReference>
<dbReference type="Gene3D" id="1.10.10.10">
    <property type="entry name" value="Winged helix-like DNA-binding domain superfamily/Winged helix DNA-binding domain"/>
    <property type="match status" value="1"/>
</dbReference>
<keyword evidence="1" id="KW-0678">Repressor</keyword>
<dbReference type="InterPro" id="IPR028978">
    <property type="entry name" value="Chorismate_lyase_/UTRA_dom_sf"/>
</dbReference>
<dbReference type="SUPFAM" id="SSF46785">
    <property type="entry name" value="Winged helix' DNA-binding domain"/>
    <property type="match status" value="1"/>
</dbReference>
<sequence length="237" mass="27419">MITRPKYIKIANKIEEDILMHKYQKELPHIDQLAADYATSKVTIVKAIRFLSYQNVVKPIRGHGTLILTEKEVEIAKKDNANEHVGFTERIKNTALLTNHIVSFDLREPTDKEVALLKISRSDLVYDIIRQRLLSDFPVRLEYTVMPVKVVPGITEEVLRKSVYGYIENTLHLKVGKANRILRADKPDAYDQLYLKCSKTDPVFEVEQVCYLTNGIPFEYSQTRNRYDHGELTLNQV</sequence>
<dbReference type="AlphaFoldDB" id="A0A0F4LQP9"/>
<dbReference type="InterPro" id="IPR050679">
    <property type="entry name" value="Bact_HTH_transcr_reg"/>
</dbReference>
<organism evidence="6 7">
    <name type="scientific">Lactobacillus apis</name>
    <dbReference type="NCBI Taxonomy" id="303541"/>
    <lineage>
        <taxon>Bacteria</taxon>
        <taxon>Bacillati</taxon>
        <taxon>Bacillota</taxon>
        <taxon>Bacilli</taxon>
        <taxon>Lactobacillales</taxon>
        <taxon>Lactobacillaceae</taxon>
        <taxon>Lactobacillus</taxon>
    </lineage>
</organism>
<keyword evidence="4" id="KW-0804">Transcription</keyword>
<protein>
    <submittedName>
        <fullName evidence="6">Transcriptional regulator</fullName>
    </submittedName>
</protein>
<dbReference type="GO" id="GO:0045892">
    <property type="term" value="P:negative regulation of DNA-templated transcription"/>
    <property type="evidence" value="ECO:0007669"/>
    <property type="project" value="TreeGrafter"/>
</dbReference>
<proteinExistence type="predicted"/>
<dbReference type="PANTHER" id="PTHR44846">
    <property type="entry name" value="MANNOSYL-D-GLYCERATE TRANSPORT/METABOLISM SYSTEM REPRESSOR MNGR-RELATED"/>
    <property type="match status" value="1"/>
</dbReference>
<evidence type="ECO:0000313" key="6">
    <source>
        <dbReference type="EMBL" id="KJY60895.1"/>
    </source>
</evidence>
<keyword evidence="3" id="KW-0238">DNA-binding</keyword>
<keyword evidence="2" id="KW-0805">Transcription regulation</keyword>
<dbReference type="SMART" id="SM00866">
    <property type="entry name" value="UTRA"/>
    <property type="match status" value="1"/>
</dbReference>
<evidence type="ECO:0000256" key="2">
    <source>
        <dbReference type="ARBA" id="ARBA00023015"/>
    </source>
</evidence>
<evidence type="ECO:0000256" key="1">
    <source>
        <dbReference type="ARBA" id="ARBA00022491"/>
    </source>
</evidence>
<dbReference type="SUPFAM" id="SSF64288">
    <property type="entry name" value="Chorismate lyase-like"/>
    <property type="match status" value="1"/>
</dbReference>
<dbReference type="HOGENOM" id="CLU_063236_5_0_9"/>
<dbReference type="FunFam" id="3.40.1410.10:FF:000008">
    <property type="entry name" value="Transcriptional regulator, GntR family"/>
    <property type="match status" value="1"/>
</dbReference>
<gene>
    <name evidence="6" type="ORF">JF72_10560</name>
</gene>
<evidence type="ECO:0000259" key="5">
    <source>
        <dbReference type="SMART" id="SM00866"/>
    </source>
</evidence>